<dbReference type="GO" id="GO:0045333">
    <property type="term" value="P:cellular respiration"/>
    <property type="evidence" value="ECO:0007669"/>
    <property type="project" value="InterPro"/>
</dbReference>
<protein>
    <submittedName>
        <fullName evidence="2">Respiration factor rsf1</fullName>
    </submittedName>
</protein>
<organism evidence="2 3">
    <name type="scientific">Saccharomyces pastorianus</name>
    <name type="common">Lager yeast</name>
    <name type="synonym">Saccharomyces cerevisiae x Saccharomyces eubayanus</name>
    <dbReference type="NCBI Taxonomy" id="27292"/>
    <lineage>
        <taxon>Eukaryota</taxon>
        <taxon>Fungi</taxon>
        <taxon>Dikarya</taxon>
        <taxon>Ascomycota</taxon>
        <taxon>Saccharomycotina</taxon>
        <taxon>Saccharomycetes</taxon>
        <taxon>Saccharomycetales</taxon>
        <taxon>Saccharomycetaceae</taxon>
        <taxon>Saccharomyces</taxon>
    </lineage>
</organism>
<feature type="compositionally biased region" description="Polar residues" evidence="1">
    <location>
        <begin position="277"/>
        <end position="287"/>
    </location>
</feature>
<evidence type="ECO:0000256" key="1">
    <source>
        <dbReference type="SAM" id="MobiDB-lite"/>
    </source>
</evidence>
<dbReference type="OrthoDB" id="4059548at2759"/>
<dbReference type="GO" id="GO:0005739">
    <property type="term" value="C:mitochondrion"/>
    <property type="evidence" value="ECO:0007669"/>
    <property type="project" value="InterPro"/>
</dbReference>
<feature type="compositionally biased region" description="Low complexity" evidence="1">
    <location>
        <begin position="354"/>
        <end position="371"/>
    </location>
</feature>
<feature type="region of interest" description="Disordered" evidence="1">
    <location>
        <begin position="345"/>
        <end position="380"/>
    </location>
</feature>
<name>A0A6C1EDL1_SACPS</name>
<reference evidence="2 3" key="1">
    <citation type="journal article" date="2019" name="BMC Genomics">
        <title>Chromosome level assembly and comparative genome analysis confirm lager-brewing yeasts originated from a single hybridization.</title>
        <authorList>
            <person name="Salazar A.N."/>
            <person name="Gorter de Vries A.R."/>
            <person name="van den Broek M."/>
            <person name="Brouwers N."/>
            <person name="de la Torre Cortes P."/>
            <person name="Kuijpers N.G.A."/>
            <person name="Daran J.G."/>
            <person name="Abeel T."/>
        </authorList>
    </citation>
    <scope>NUCLEOTIDE SEQUENCE [LARGE SCALE GENOMIC DNA]</scope>
    <source>
        <strain evidence="2 3">CBS 1483</strain>
    </source>
</reference>
<feature type="region of interest" description="Disordered" evidence="1">
    <location>
        <begin position="1"/>
        <end position="50"/>
    </location>
</feature>
<dbReference type="GO" id="GO:0005634">
    <property type="term" value="C:nucleus"/>
    <property type="evidence" value="ECO:0007669"/>
    <property type="project" value="InterPro"/>
</dbReference>
<evidence type="ECO:0000313" key="3">
    <source>
        <dbReference type="Proteomes" id="UP000501346"/>
    </source>
</evidence>
<feature type="compositionally biased region" description="Basic and acidic residues" evidence="1">
    <location>
        <begin position="265"/>
        <end position="276"/>
    </location>
</feature>
<dbReference type="AlphaFoldDB" id="A0A6C1EDL1"/>
<keyword evidence="3" id="KW-1185">Reference proteome</keyword>
<feature type="region of interest" description="Disordered" evidence="1">
    <location>
        <begin position="253"/>
        <end position="287"/>
    </location>
</feature>
<dbReference type="InterPro" id="IPR027998">
    <property type="entry name" value="Rsf1_fungi"/>
</dbReference>
<evidence type="ECO:0000313" key="2">
    <source>
        <dbReference type="EMBL" id="QID87175.1"/>
    </source>
</evidence>
<dbReference type="EMBL" id="CP049010">
    <property type="protein sequence ID" value="QID87175.1"/>
    <property type="molecule type" value="Genomic_DNA"/>
</dbReference>
<accession>A0A6C1EDL1</accession>
<proteinExistence type="predicted"/>
<dbReference type="Pfam" id="PF14876">
    <property type="entry name" value="RSF"/>
    <property type="match status" value="1"/>
</dbReference>
<dbReference type="Proteomes" id="UP000501346">
    <property type="component" value="Chromosome SeXIII-ScXIII"/>
</dbReference>
<gene>
    <name evidence="2" type="primary">RSF1_2</name>
    <name evidence="2" type="ORF">GRS66_009838</name>
</gene>
<sequence length="380" mass="43659">MNDFNPEMGKFATTEDLPQDNRSMEDIETLPNLPCSRSGTPNKGKDLAPNKMETPRILNMSMVPDYLQKENLSPELSSATVSAGSSPVNVAHKEYLPIGIAGSSNIKGSKYEIQLQQQQMVDFAENDIRSPSSSIASFKLDIMKTLELPIPKRRDIKGNHLSKLLLAKSPLTINTYCQFYDPNTKSICNQEMIWKNKNSREKHGSRKYQRHLSKIHNAELTTENFTQLFDHNSPLFQKYYNYQSMLMNDLLAEPETKPKEKKRKQTEDSTRNDSDTRQNPNYYQEQQHNIPELQSKIAMNDLIELLIDLNIPFSVLDYPPVRDWLNKYSIITTDSLPDEEFFKTDSSVHEFEQNSDGTTNGGNYNNNSNPNNHDHNQYTH</sequence>